<keyword evidence="6 14" id="KW-0812">Transmembrane</keyword>
<feature type="chain" id="PRO_5047214687" evidence="17">
    <location>
        <begin position="34"/>
        <end position="719"/>
    </location>
</feature>
<evidence type="ECO:0000256" key="17">
    <source>
        <dbReference type="SAM" id="SignalP"/>
    </source>
</evidence>
<keyword evidence="4 14" id="KW-1134">Transmembrane beta strand</keyword>
<dbReference type="InterPro" id="IPR039426">
    <property type="entry name" value="TonB-dep_rcpt-like"/>
</dbReference>
<evidence type="ECO:0000259" key="19">
    <source>
        <dbReference type="Pfam" id="PF07715"/>
    </source>
</evidence>
<evidence type="ECO:0000256" key="11">
    <source>
        <dbReference type="ARBA" id="ARBA00023136"/>
    </source>
</evidence>
<dbReference type="InterPro" id="IPR012910">
    <property type="entry name" value="Plug_dom"/>
</dbReference>
<organism evidence="20 21">
    <name type="scientific">Caldimonas mangrovi</name>
    <dbReference type="NCBI Taxonomy" id="2944811"/>
    <lineage>
        <taxon>Bacteria</taxon>
        <taxon>Pseudomonadati</taxon>
        <taxon>Pseudomonadota</taxon>
        <taxon>Betaproteobacteria</taxon>
        <taxon>Burkholderiales</taxon>
        <taxon>Sphaerotilaceae</taxon>
        <taxon>Caldimonas</taxon>
    </lineage>
</organism>
<evidence type="ECO:0000256" key="14">
    <source>
        <dbReference type="PROSITE-ProRule" id="PRU01360"/>
    </source>
</evidence>
<dbReference type="Proteomes" id="UP001165541">
    <property type="component" value="Unassembled WGS sequence"/>
</dbReference>
<keyword evidence="10 15" id="KW-0798">TonB box</keyword>
<dbReference type="InterPro" id="IPR000531">
    <property type="entry name" value="Beta-barrel_TonB"/>
</dbReference>
<evidence type="ECO:0000256" key="16">
    <source>
        <dbReference type="SAM" id="MobiDB-lite"/>
    </source>
</evidence>
<feature type="signal peptide" evidence="17">
    <location>
        <begin position="1"/>
        <end position="33"/>
    </location>
</feature>
<dbReference type="PANTHER" id="PTHR32552">
    <property type="entry name" value="FERRICHROME IRON RECEPTOR-RELATED"/>
    <property type="match status" value="1"/>
</dbReference>
<proteinExistence type="inferred from homology"/>
<evidence type="ECO:0000256" key="7">
    <source>
        <dbReference type="ARBA" id="ARBA00022729"/>
    </source>
</evidence>
<comment type="similarity">
    <text evidence="2 14 15">Belongs to the TonB-dependent receptor family.</text>
</comment>
<dbReference type="PANTHER" id="PTHR32552:SF68">
    <property type="entry name" value="FERRICHROME OUTER MEMBRANE TRANSPORTER_PHAGE RECEPTOR"/>
    <property type="match status" value="1"/>
</dbReference>
<evidence type="ECO:0000256" key="15">
    <source>
        <dbReference type="RuleBase" id="RU003357"/>
    </source>
</evidence>
<dbReference type="Pfam" id="PF07715">
    <property type="entry name" value="Plug"/>
    <property type="match status" value="1"/>
</dbReference>
<dbReference type="RefSeq" id="WP_251779574.1">
    <property type="nucleotide sequence ID" value="NZ_JAMKFE010000010.1"/>
</dbReference>
<keyword evidence="21" id="KW-1185">Reference proteome</keyword>
<keyword evidence="8" id="KW-0408">Iron</keyword>
<dbReference type="InterPro" id="IPR010105">
    <property type="entry name" value="TonB_sidphr_rcpt"/>
</dbReference>
<evidence type="ECO:0000256" key="3">
    <source>
        <dbReference type="ARBA" id="ARBA00022448"/>
    </source>
</evidence>
<evidence type="ECO:0000256" key="10">
    <source>
        <dbReference type="ARBA" id="ARBA00023077"/>
    </source>
</evidence>
<comment type="caution">
    <text evidence="20">The sequence shown here is derived from an EMBL/GenBank/DDBJ whole genome shotgun (WGS) entry which is preliminary data.</text>
</comment>
<feature type="domain" description="TonB-dependent receptor plug" evidence="19">
    <location>
        <begin position="77"/>
        <end position="181"/>
    </location>
</feature>
<dbReference type="EMBL" id="JAMKFE010000010">
    <property type="protein sequence ID" value="MCM5681093.1"/>
    <property type="molecule type" value="Genomic_DNA"/>
</dbReference>
<dbReference type="Gene3D" id="2.40.170.20">
    <property type="entry name" value="TonB-dependent receptor, beta-barrel domain"/>
    <property type="match status" value="1"/>
</dbReference>
<evidence type="ECO:0000256" key="13">
    <source>
        <dbReference type="ARBA" id="ARBA00023237"/>
    </source>
</evidence>
<protein>
    <submittedName>
        <fullName evidence="20">TonB-dependent siderophore receptor</fullName>
    </submittedName>
</protein>
<keyword evidence="13 14" id="KW-0998">Cell outer membrane</keyword>
<dbReference type="InterPro" id="IPR036942">
    <property type="entry name" value="Beta-barrel_TonB_sf"/>
</dbReference>
<evidence type="ECO:0000313" key="21">
    <source>
        <dbReference type="Proteomes" id="UP001165541"/>
    </source>
</evidence>
<keyword evidence="9" id="KW-0406">Ion transport</keyword>
<evidence type="ECO:0000256" key="4">
    <source>
        <dbReference type="ARBA" id="ARBA00022452"/>
    </source>
</evidence>
<name>A0ABT0YTC2_9BURK</name>
<keyword evidence="5" id="KW-0410">Iron transport</keyword>
<comment type="subcellular location">
    <subcellularLocation>
        <location evidence="1 14">Cell outer membrane</location>
        <topology evidence="1 14">Multi-pass membrane protein</topology>
    </subcellularLocation>
</comment>
<dbReference type="Gene3D" id="2.170.130.10">
    <property type="entry name" value="TonB-dependent receptor, plug domain"/>
    <property type="match status" value="1"/>
</dbReference>
<keyword evidence="3 14" id="KW-0813">Transport</keyword>
<reference evidence="20" key="1">
    <citation type="submission" date="2022-05" db="EMBL/GenBank/DDBJ databases">
        <title>Schlegelella sp. nov., isolated from mangrove soil.</title>
        <authorList>
            <person name="Liu Y."/>
            <person name="Ge X."/>
            <person name="Liu W."/>
        </authorList>
    </citation>
    <scope>NUCLEOTIDE SEQUENCE</scope>
    <source>
        <strain evidence="20">S2-27</strain>
    </source>
</reference>
<dbReference type="SUPFAM" id="SSF56935">
    <property type="entry name" value="Porins"/>
    <property type="match status" value="1"/>
</dbReference>
<evidence type="ECO:0000313" key="20">
    <source>
        <dbReference type="EMBL" id="MCM5681093.1"/>
    </source>
</evidence>
<keyword evidence="12 20" id="KW-0675">Receptor</keyword>
<evidence type="ECO:0000256" key="12">
    <source>
        <dbReference type="ARBA" id="ARBA00023170"/>
    </source>
</evidence>
<evidence type="ECO:0000256" key="8">
    <source>
        <dbReference type="ARBA" id="ARBA00023004"/>
    </source>
</evidence>
<feature type="domain" description="TonB-dependent receptor-like beta-barrel" evidence="18">
    <location>
        <begin position="262"/>
        <end position="689"/>
    </location>
</feature>
<keyword evidence="7 17" id="KW-0732">Signal</keyword>
<dbReference type="NCBIfam" id="TIGR01783">
    <property type="entry name" value="TonB-siderophor"/>
    <property type="match status" value="1"/>
</dbReference>
<evidence type="ECO:0000256" key="2">
    <source>
        <dbReference type="ARBA" id="ARBA00009810"/>
    </source>
</evidence>
<dbReference type="CDD" id="cd01347">
    <property type="entry name" value="ligand_gated_channel"/>
    <property type="match status" value="1"/>
</dbReference>
<evidence type="ECO:0000256" key="6">
    <source>
        <dbReference type="ARBA" id="ARBA00022692"/>
    </source>
</evidence>
<feature type="region of interest" description="Disordered" evidence="16">
    <location>
        <begin position="551"/>
        <end position="572"/>
    </location>
</feature>
<sequence>MTHRHPHRPRPSSLALALQSALLVLSVTGTARAQQQPTPQPTGQTLPEIRVRAAPTDGVDGYAAKRSTAATKTDTPLVETPQSISVITREELDVRGAQNVQEALRYVAGVSAEQFGYDNRGFDYFMLRGFPAYGTSDFRDGLKQAGYYDLTFSTEPYGLERIEVLRGPASVLFGQGDAGGIVNRVSKRPTGNTAREVEVQLGSFGRKQLGVDVEGVLNPEGTLQYRLVGVGLDTETQIQYSTGERISNDRLYLAPSLRWLITPDTTLTVLSEFMKDRAGDDIWYRLDADGQLTDVLEGDPRYSWLERDIATIGYQFEHRFNDTLTLRQNFRRAHGRADKHHFWTGDMTEEGMLPRTAVLDEYELDQTVLDTQLQAKLRTGSVDHTVLVGLDWNHLKAADTTYLNNATPGLDMNDPVYGEPIAEPDTLDWEEKQKSTQLGFYVQDQIALGHHWRVTAGGRWDRARTTDTINGESTTQKDRAFSGRLALSYIMPSGWIPYVSYAESFLPQLGISSSDRPFDPTEGKQYEIGIKFQPQDTRYLFTAALFDLTKSNVPTPDQDDQQGRNAQTGEIRSRGLELEIKGQLARGLQATASYTYIDAEVTKSNVVDEEGRREEGKRPMQVPRHSASVWLNYRLASVQGLSLGAGVRHVGKRYNDNLNTSSQPSHTLVDAAVGYDTGPWRLSLAVTNLFDKDYVQSRAFDSYWQGVERTVRASVKYRW</sequence>
<dbReference type="Pfam" id="PF00593">
    <property type="entry name" value="TonB_dep_Rec_b-barrel"/>
    <property type="match status" value="1"/>
</dbReference>
<dbReference type="InterPro" id="IPR037066">
    <property type="entry name" value="Plug_dom_sf"/>
</dbReference>
<evidence type="ECO:0000256" key="5">
    <source>
        <dbReference type="ARBA" id="ARBA00022496"/>
    </source>
</evidence>
<evidence type="ECO:0000256" key="1">
    <source>
        <dbReference type="ARBA" id="ARBA00004571"/>
    </source>
</evidence>
<accession>A0ABT0YTC2</accession>
<dbReference type="PROSITE" id="PS52016">
    <property type="entry name" value="TONB_DEPENDENT_REC_3"/>
    <property type="match status" value="1"/>
</dbReference>
<evidence type="ECO:0000256" key="9">
    <source>
        <dbReference type="ARBA" id="ARBA00023065"/>
    </source>
</evidence>
<keyword evidence="11 14" id="KW-0472">Membrane</keyword>
<evidence type="ECO:0000259" key="18">
    <source>
        <dbReference type="Pfam" id="PF00593"/>
    </source>
</evidence>
<gene>
    <name evidence="20" type="ORF">M8A51_16325</name>
</gene>